<organism evidence="2 3">
    <name type="scientific">Candida viswanathii</name>
    <dbReference type="NCBI Taxonomy" id="5486"/>
    <lineage>
        <taxon>Eukaryota</taxon>
        <taxon>Fungi</taxon>
        <taxon>Dikarya</taxon>
        <taxon>Ascomycota</taxon>
        <taxon>Saccharomycotina</taxon>
        <taxon>Pichiomycetes</taxon>
        <taxon>Debaryomycetaceae</taxon>
        <taxon>Candida/Lodderomyces clade</taxon>
        <taxon>Candida</taxon>
    </lineage>
</organism>
<gene>
    <name evidence="2" type="ORF">Cantr_03067</name>
</gene>
<protein>
    <recommendedName>
        <fullName evidence="4">Protein ecdysoneless</fullName>
    </recommendedName>
</protein>
<dbReference type="AlphaFoldDB" id="A0A367YNM1"/>
<dbReference type="InterPro" id="IPR010770">
    <property type="entry name" value="Ecd"/>
</dbReference>
<comment type="caution">
    <text evidence="2">The sequence shown here is derived from an EMBL/GenBank/DDBJ whole genome shotgun (WGS) entry which is preliminary data.</text>
</comment>
<dbReference type="OrthoDB" id="27237at2759"/>
<keyword evidence="3" id="KW-1185">Reference proteome</keyword>
<feature type="region of interest" description="Disordered" evidence="1">
    <location>
        <begin position="479"/>
        <end position="546"/>
    </location>
</feature>
<sequence>MSSDYLWTEDELTSFEIEHRFNDTTITFIIVSQDIPTCFTKLLQFLDPWIKSYPWMIQPPAIAQHQTTYNNLTIDYIHGELTYHEYIPESLLLITLLFQFTKHHADAYIHVFDSVDIEPVLIHCHEFLPNDLQEVGTSINRVWMHEHAVVVLNLHDDRYINMYVALQQLNNADYTRNAALTEYWRLKARMEEYLSNVHDVVIDGLPEDAAKLITNDVNLVSRGLIALEDETRIDRVSVGEGQEGKEGVLVSVVMNTMNLGVVLAICENNPDLTAKDVVVNGLLKYYGALQEPPEIPLNVRQVSRYHLQRELINRGLIDGYVEENRDAYELFANSFDEDDVEADEEEGERLASQLHEILNQSKNILDEEDEDPDYEEFSDNEELTSFRNKYYEITNVWLDKDEVTEKYERFKNLMLEQVDNFRFDFKDTEFEDFPEFLETNIMLGLEEEDKKKETTDGEYQGDMNHEEYVKFKKKLRKEGEIVDDSDDEDDDWEDIDEEDNDDEDDEDEQVYDPVGTDDEEYAYHQTTPLAGSPKITEIDDLEIDEPQITELSENLKNLQTASGDNNKPTTLEDILIQKYSKD</sequence>
<dbReference type="EMBL" id="QLNQ01000001">
    <property type="protein sequence ID" value="RCK67370.1"/>
    <property type="molecule type" value="Genomic_DNA"/>
</dbReference>
<dbReference type="PANTHER" id="PTHR13060:SF0">
    <property type="entry name" value="PROTEIN ECDYSONELESS HOMOLOG"/>
    <property type="match status" value="1"/>
</dbReference>
<name>A0A367YNM1_9ASCO</name>
<feature type="compositionally biased region" description="Acidic residues" evidence="1">
    <location>
        <begin position="481"/>
        <end position="520"/>
    </location>
</feature>
<dbReference type="PANTHER" id="PTHR13060">
    <property type="entry name" value="SGT1 PROTEIN HSGT1 SUPPRESSOR OF GCR2"/>
    <property type="match status" value="1"/>
</dbReference>
<reference evidence="2 3" key="1">
    <citation type="submission" date="2018-06" db="EMBL/GenBank/DDBJ databases">
        <title>Whole genome sequencing of Candida tropicalis (genome annotated by CSBL at Korea University).</title>
        <authorList>
            <person name="Ahn J."/>
        </authorList>
    </citation>
    <scope>NUCLEOTIDE SEQUENCE [LARGE SCALE GENOMIC DNA]</scope>
    <source>
        <strain evidence="2 3">ATCC 20962</strain>
    </source>
</reference>
<dbReference type="GO" id="GO:0005634">
    <property type="term" value="C:nucleus"/>
    <property type="evidence" value="ECO:0007669"/>
    <property type="project" value="TreeGrafter"/>
</dbReference>
<evidence type="ECO:0008006" key="4">
    <source>
        <dbReference type="Google" id="ProtNLM"/>
    </source>
</evidence>
<proteinExistence type="predicted"/>
<accession>A0A367YNM1</accession>
<dbReference type="STRING" id="5486.A0A367YNM1"/>
<evidence type="ECO:0000313" key="3">
    <source>
        <dbReference type="Proteomes" id="UP000253472"/>
    </source>
</evidence>
<dbReference type="Proteomes" id="UP000253472">
    <property type="component" value="Unassembled WGS sequence"/>
</dbReference>
<evidence type="ECO:0000256" key="1">
    <source>
        <dbReference type="SAM" id="MobiDB-lite"/>
    </source>
</evidence>
<evidence type="ECO:0000313" key="2">
    <source>
        <dbReference type="EMBL" id="RCK67370.1"/>
    </source>
</evidence>